<comment type="subcellular location">
    <subcellularLocation>
        <location evidence="8">Cytoplasm</location>
    </subcellularLocation>
</comment>
<keyword evidence="5 10" id="KW-0560">Oxidoreductase</keyword>
<proteinExistence type="inferred from homology"/>
<keyword evidence="8" id="KW-0963">Cytoplasm</keyword>
<feature type="domain" description="Ferritin-like diiron" evidence="9">
    <location>
        <begin position="1"/>
        <end position="145"/>
    </location>
</feature>
<evidence type="ECO:0000256" key="8">
    <source>
        <dbReference type="RuleBase" id="RU361145"/>
    </source>
</evidence>
<dbReference type="InterPro" id="IPR009040">
    <property type="entry name" value="Ferritin-like_diiron"/>
</dbReference>
<reference evidence="10 11" key="1">
    <citation type="submission" date="2021-03" db="EMBL/GenBank/DDBJ databases">
        <title>Genomic Encyclopedia of Type Strains, Phase IV (KMG-IV): sequencing the most valuable type-strain genomes for metagenomic binning, comparative biology and taxonomic classification.</title>
        <authorList>
            <person name="Goeker M."/>
        </authorList>
    </citation>
    <scope>NUCLEOTIDE SEQUENCE [LARGE SCALE GENOMIC DNA]</scope>
    <source>
        <strain evidence="10 11">DSM 6139</strain>
    </source>
</reference>
<gene>
    <name evidence="10" type="ORF">J2Z34_002127</name>
</gene>
<dbReference type="PROSITE" id="PS50905">
    <property type="entry name" value="FERRITIN_LIKE"/>
    <property type="match status" value="1"/>
</dbReference>
<dbReference type="InterPro" id="IPR041719">
    <property type="entry name" value="Ferritin_prok"/>
</dbReference>
<dbReference type="RefSeq" id="WP_209459832.1">
    <property type="nucleotide sequence ID" value="NZ_JAGGKC010000017.1"/>
</dbReference>
<protein>
    <recommendedName>
        <fullName evidence="8">Ferritin</fullName>
        <ecNumber evidence="8">1.16.3.2</ecNumber>
    </recommendedName>
</protein>
<dbReference type="Gene3D" id="1.20.1260.10">
    <property type="match status" value="1"/>
</dbReference>
<dbReference type="GO" id="GO:0016491">
    <property type="term" value="F:oxidoreductase activity"/>
    <property type="evidence" value="ECO:0007669"/>
    <property type="project" value="UniProtKB-KW"/>
</dbReference>
<evidence type="ECO:0000256" key="1">
    <source>
        <dbReference type="ARBA" id="ARBA00002485"/>
    </source>
</evidence>
<dbReference type="EC" id="1.16.3.2" evidence="8"/>
<organism evidence="10 11">
    <name type="scientific">Youngiibacter multivorans</name>
    <dbReference type="NCBI Taxonomy" id="937251"/>
    <lineage>
        <taxon>Bacteria</taxon>
        <taxon>Bacillati</taxon>
        <taxon>Bacillota</taxon>
        <taxon>Clostridia</taxon>
        <taxon>Eubacteriales</taxon>
        <taxon>Clostridiaceae</taxon>
        <taxon>Youngiibacter</taxon>
    </lineage>
</organism>
<dbReference type="Pfam" id="PF00210">
    <property type="entry name" value="Ferritin"/>
    <property type="match status" value="1"/>
</dbReference>
<keyword evidence="6 8" id="KW-0408">Iron</keyword>
<evidence type="ECO:0000256" key="6">
    <source>
        <dbReference type="ARBA" id="ARBA00023004"/>
    </source>
</evidence>
<dbReference type="InterPro" id="IPR001519">
    <property type="entry name" value="Ferritin"/>
</dbReference>
<keyword evidence="3 8" id="KW-0409">Iron storage</keyword>
<evidence type="ECO:0000256" key="3">
    <source>
        <dbReference type="ARBA" id="ARBA00022434"/>
    </source>
</evidence>
<comment type="catalytic activity">
    <reaction evidence="7 8">
        <text>4 Fe(2+) + O2 + 6 H2O = 4 iron(III) oxide-hydroxide + 12 H(+)</text>
        <dbReference type="Rhea" id="RHEA:11972"/>
        <dbReference type="ChEBI" id="CHEBI:15377"/>
        <dbReference type="ChEBI" id="CHEBI:15378"/>
        <dbReference type="ChEBI" id="CHEBI:15379"/>
        <dbReference type="ChEBI" id="CHEBI:29033"/>
        <dbReference type="ChEBI" id="CHEBI:78619"/>
        <dbReference type="EC" id="1.16.3.2"/>
    </reaction>
</comment>
<comment type="similarity">
    <text evidence="2 8">Belongs to the ferritin family. Prokaryotic subfamily.</text>
</comment>
<evidence type="ECO:0000256" key="5">
    <source>
        <dbReference type="ARBA" id="ARBA00023002"/>
    </source>
</evidence>
<dbReference type="PANTHER" id="PTHR11431">
    <property type="entry name" value="FERRITIN"/>
    <property type="match status" value="1"/>
</dbReference>
<evidence type="ECO:0000313" key="10">
    <source>
        <dbReference type="EMBL" id="MBP1919637.1"/>
    </source>
</evidence>
<dbReference type="CDD" id="cd01055">
    <property type="entry name" value="Nonheme_Ferritin"/>
    <property type="match status" value="1"/>
</dbReference>
<evidence type="ECO:0000256" key="4">
    <source>
        <dbReference type="ARBA" id="ARBA00022723"/>
    </source>
</evidence>
<comment type="caution">
    <text evidence="10">The sequence shown here is derived from an EMBL/GenBank/DDBJ whole genome shotgun (WGS) entry which is preliminary data.</text>
</comment>
<evidence type="ECO:0000256" key="7">
    <source>
        <dbReference type="ARBA" id="ARBA00048035"/>
    </source>
</evidence>
<dbReference type="Proteomes" id="UP001519271">
    <property type="component" value="Unassembled WGS sequence"/>
</dbReference>
<dbReference type="InterPro" id="IPR008331">
    <property type="entry name" value="Ferritin_DPS_dom"/>
</dbReference>
<dbReference type="PANTHER" id="PTHR11431:SF127">
    <property type="entry name" value="BACTERIAL NON-HEME FERRITIN"/>
    <property type="match status" value="1"/>
</dbReference>
<keyword evidence="11" id="KW-1185">Reference proteome</keyword>
<dbReference type="InterPro" id="IPR009078">
    <property type="entry name" value="Ferritin-like_SF"/>
</dbReference>
<evidence type="ECO:0000259" key="9">
    <source>
        <dbReference type="PROSITE" id="PS50905"/>
    </source>
</evidence>
<dbReference type="EMBL" id="JAGGKC010000017">
    <property type="protein sequence ID" value="MBP1919637.1"/>
    <property type="molecule type" value="Genomic_DNA"/>
</dbReference>
<name>A0ABS4G591_9CLOT</name>
<sequence>MLSKRLVDAINDQINYELESSYIYLSMSAYAEATDYLGSAAFFKKQAQEEVGHAMKFFGFLNETGNRVLLSGIKGPEVEFEGFGDLYRKALEHEKSVTARIHNLADIAAEDKSHEASSFLRWYVDEQVEEEATFNMIIGKLKFVEGSKQGEYLLDKEIGSRA</sequence>
<evidence type="ECO:0000256" key="2">
    <source>
        <dbReference type="ARBA" id="ARBA00006950"/>
    </source>
</evidence>
<comment type="function">
    <text evidence="1 8">Iron-storage protein.</text>
</comment>
<evidence type="ECO:0000313" key="11">
    <source>
        <dbReference type="Proteomes" id="UP001519271"/>
    </source>
</evidence>
<accession>A0ABS4G591</accession>
<dbReference type="InterPro" id="IPR012347">
    <property type="entry name" value="Ferritin-like"/>
</dbReference>
<dbReference type="SUPFAM" id="SSF47240">
    <property type="entry name" value="Ferritin-like"/>
    <property type="match status" value="1"/>
</dbReference>
<keyword evidence="4 8" id="KW-0479">Metal-binding</keyword>